<proteinExistence type="inferred from homology"/>
<dbReference type="GO" id="GO:0005509">
    <property type="term" value="F:calcium ion binding"/>
    <property type="evidence" value="ECO:0007669"/>
    <property type="project" value="InterPro"/>
</dbReference>
<keyword evidence="12" id="KW-0472">Membrane</keyword>
<dbReference type="SUPFAM" id="SSF47473">
    <property type="entry name" value="EF-hand"/>
    <property type="match status" value="3"/>
</dbReference>
<evidence type="ECO:0000256" key="4">
    <source>
        <dbReference type="ARBA" id="ARBA00022568"/>
    </source>
</evidence>
<evidence type="ECO:0000259" key="14">
    <source>
        <dbReference type="PROSITE" id="PS50222"/>
    </source>
</evidence>
<evidence type="ECO:0000256" key="11">
    <source>
        <dbReference type="ARBA" id="ARBA00023128"/>
    </source>
</evidence>
<keyword evidence="16" id="KW-1185">Reference proteome</keyword>
<dbReference type="InterPro" id="IPR039800">
    <property type="entry name" value="MICU1/2/3"/>
</dbReference>
<comment type="subcellular location">
    <subcellularLocation>
        <location evidence="1">Mitochondrion inner membrane</location>
    </subcellularLocation>
    <subcellularLocation>
        <location evidence="2">Mitochondrion intermembrane space</location>
    </subcellularLocation>
</comment>
<comment type="similarity">
    <text evidence="13">Belongs to the MICU1 family. MICU1 subfamily.</text>
</comment>
<keyword evidence="3" id="KW-0813">Transport</keyword>
<dbReference type="SMART" id="SM00054">
    <property type="entry name" value="EFh"/>
    <property type="match status" value="2"/>
</dbReference>
<evidence type="ECO:0000256" key="7">
    <source>
        <dbReference type="ARBA" id="ARBA00022792"/>
    </source>
</evidence>
<evidence type="ECO:0000256" key="9">
    <source>
        <dbReference type="ARBA" id="ARBA00022946"/>
    </source>
</evidence>
<dbReference type="GO" id="GO:0005758">
    <property type="term" value="C:mitochondrial intermembrane space"/>
    <property type="evidence" value="ECO:0007669"/>
    <property type="project" value="UniProtKB-SubCell"/>
</dbReference>
<dbReference type="CDD" id="cd00051">
    <property type="entry name" value="EFh"/>
    <property type="match status" value="1"/>
</dbReference>
<dbReference type="Gene3D" id="1.10.238.10">
    <property type="entry name" value="EF-hand"/>
    <property type="match status" value="2"/>
</dbReference>
<dbReference type="Pfam" id="PF13833">
    <property type="entry name" value="EF-hand_8"/>
    <property type="match status" value="1"/>
</dbReference>
<keyword evidence="6" id="KW-0677">Repeat</keyword>
<keyword evidence="10" id="KW-0406">Ion transport</keyword>
<gene>
    <name evidence="15" type="ORF">Agub_g4637</name>
</gene>
<organism evidence="15 16">
    <name type="scientific">Astrephomene gubernaculifera</name>
    <dbReference type="NCBI Taxonomy" id="47775"/>
    <lineage>
        <taxon>Eukaryota</taxon>
        <taxon>Viridiplantae</taxon>
        <taxon>Chlorophyta</taxon>
        <taxon>core chlorophytes</taxon>
        <taxon>Chlorophyceae</taxon>
        <taxon>CS clade</taxon>
        <taxon>Chlamydomonadales</taxon>
        <taxon>Astrephomenaceae</taxon>
        <taxon>Astrephomene</taxon>
    </lineage>
</organism>
<keyword evidence="11" id="KW-0496">Mitochondrion</keyword>
<dbReference type="PROSITE" id="PS50222">
    <property type="entry name" value="EF_HAND_2"/>
    <property type="match status" value="2"/>
</dbReference>
<evidence type="ECO:0000256" key="5">
    <source>
        <dbReference type="ARBA" id="ARBA00022723"/>
    </source>
</evidence>
<accession>A0AAD3DKH5</accession>
<sequence length="453" mass="50906">MRQQQLLRRAPGVLRCFAACQSGVQTVAAYGPWTERQLSSVAVSTSGHEGPKYWHLASLPLLGLAAAGVASADPKDSPQDESFHLLPLASRQRIFFKYERRIRDKSSLDKVFEYFSSQEKDKLKYMTPADLLRAVVPTFPPSESTLDRSGFLDGERGSSALQAAWKKDQTNFFQQFDVDGDGVISYPEFLLVLTLLSIRESDVKTIFDVVDLDGNGVIDFAEFKVVMELLQGMANVHASKVGRSHKLAMTSESGILLSFFGRDGSKKLNLPQFRDFLAALQREVVRLEFAHYDVTGTGSMPALDFARSLVTAADSRHVDQLLDKVDAMSPELRRQRVSYEEFLLLHQLHRGLHTLAVALDFCNQVGRPVHKADFTKLLQKLLGVTLPEHVVDIVFVVFDDGRGALDTTTFIEALQRREVMWARRKHYDRGLSRSNDPPKGRLECIQQCMRGEE</sequence>
<reference evidence="15 16" key="1">
    <citation type="journal article" date="2021" name="Sci. Rep.">
        <title>Genome sequencing of the multicellular alga Astrephomene provides insights into convergent evolution of germ-soma differentiation.</title>
        <authorList>
            <person name="Yamashita S."/>
            <person name="Yamamoto K."/>
            <person name="Matsuzaki R."/>
            <person name="Suzuki S."/>
            <person name="Yamaguchi H."/>
            <person name="Hirooka S."/>
            <person name="Minakuchi Y."/>
            <person name="Miyagishima S."/>
            <person name="Kawachi M."/>
            <person name="Toyoda A."/>
            <person name="Nozaki H."/>
        </authorList>
    </citation>
    <scope>NUCLEOTIDE SEQUENCE [LARGE SCALE GENOMIC DNA]</scope>
    <source>
        <strain evidence="15 16">NIES-4017</strain>
    </source>
</reference>
<name>A0AAD3DKH5_9CHLO</name>
<evidence type="ECO:0000313" key="15">
    <source>
        <dbReference type="EMBL" id="GFR43544.1"/>
    </source>
</evidence>
<dbReference type="GO" id="GO:0051560">
    <property type="term" value="P:mitochondrial calcium ion homeostasis"/>
    <property type="evidence" value="ECO:0007669"/>
    <property type="project" value="TreeGrafter"/>
</dbReference>
<keyword evidence="9" id="KW-0809">Transit peptide</keyword>
<evidence type="ECO:0000256" key="13">
    <source>
        <dbReference type="ARBA" id="ARBA00038333"/>
    </source>
</evidence>
<feature type="domain" description="EF-hand" evidence="14">
    <location>
        <begin position="198"/>
        <end position="233"/>
    </location>
</feature>
<protein>
    <recommendedName>
        <fullName evidence="14">EF-hand domain-containing protein</fullName>
    </recommendedName>
</protein>
<keyword evidence="4" id="KW-0109">Calcium transport</keyword>
<dbReference type="PROSITE" id="PS00018">
    <property type="entry name" value="EF_HAND_1"/>
    <property type="match status" value="1"/>
</dbReference>
<evidence type="ECO:0000256" key="1">
    <source>
        <dbReference type="ARBA" id="ARBA00004273"/>
    </source>
</evidence>
<evidence type="ECO:0000256" key="8">
    <source>
        <dbReference type="ARBA" id="ARBA00022837"/>
    </source>
</evidence>
<evidence type="ECO:0000256" key="2">
    <source>
        <dbReference type="ARBA" id="ARBA00004569"/>
    </source>
</evidence>
<dbReference type="PANTHER" id="PTHR12294">
    <property type="entry name" value="EF HAND DOMAIN FAMILY A1,A2-RELATED"/>
    <property type="match status" value="1"/>
</dbReference>
<dbReference type="GO" id="GO:0036444">
    <property type="term" value="P:calcium import into the mitochondrion"/>
    <property type="evidence" value="ECO:0007669"/>
    <property type="project" value="TreeGrafter"/>
</dbReference>
<dbReference type="Proteomes" id="UP001054857">
    <property type="component" value="Unassembled WGS sequence"/>
</dbReference>
<keyword evidence="8" id="KW-0106">Calcium</keyword>
<comment type="caution">
    <text evidence="15">The sequence shown here is derived from an EMBL/GenBank/DDBJ whole genome shotgun (WGS) entry which is preliminary data.</text>
</comment>
<dbReference type="Pfam" id="PF13499">
    <property type="entry name" value="EF-hand_7"/>
    <property type="match status" value="1"/>
</dbReference>
<feature type="domain" description="EF-hand" evidence="14">
    <location>
        <begin position="164"/>
        <end position="196"/>
    </location>
</feature>
<keyword evidence="5" id="KW-0479">Metal-binding</keyword>
<evidence type="ECO:0000313" key="16">
    <source>
        <dbReference type="Proteomes" id="UP001054857"/>
    </source>
</evidence>
<evidence type="ECO:0000256" key="12">
    <source>
        <dbReference type="ARBA" id="ARBA00023136"/>
    </source>
</evidence>
<dbReference type="AlphaFoldDB" id="A0AAD3DKH5"/>
<dbReference type="EMBL" id="BMAR01000006">
    <property type="protein sequence ID" value="GFR43544.1"/>
    <property type="molecule type" value="Genomic_DNA"/>
</dbReference>
<evidence type="ECO:0000256" key="3">
    <source>
        <dbReference type="ARBA" id="ARBA00022448"/>
    </source>
</evidence>
<dbReference type="PANTHER" id="PTHR12294:SF1">
    <property type="entry name" value="CALCIUM UPTAKE PROTEIN 1, MITOCHONDRIAL"/>
    <property type="match status" value="1"/>
</dbReference>
<keyword evidence="7" id="KW-0999">Mitochondrion inner membrane</keyword>
<evidence type="ECO:0000256" key="6">
    <source>
        <dbReference type="ARBA" id="ARBA00022737"/>
    </source>
</evidence>
<dbReference type="InterPro" id="IPR011992">
    <property type="entry name" value="EF-hand-dom_pair"/>
</dbReference>
<evidence type="ECO:0000256" key="10">
    <source>
        <dbReference type="ARBA" id="ARBA00023065"/>
    </source>
</evidence>
<dbReference type="InterPro" id="IPR018247">
    <property type="entry name" value="EF_Hand_1_Ca_BS"/>
</dbReference>
<dbReference type="GO" id="GO:1990246">
    <property type="term" value="C:uniplex complex"/>
    <property type="evidence" value="ECO:0007669"/>
    <property type="project" value="TreeGrafter"/>
</dbReference>
<dbReference type="InterPro" id="IPR002048">
    <property type="entry name" value="EF_hand_dom"/>
</dbReference>